<keyword evidence="5 13" id="KW-0012">Acyltransferase</keyword>
<dbReference type="EMBL" id="VOLR01000039">
    <property type="protein sequence ID" value="TWX54298.1"/>
    <property type="molecule type" value="Genomic_DNA"/>
</dbReference>
<dbReference type="SUPFAM" id="SSF69593">
    <property type="entry name" value="Glycerol-3-phosphate (1)-acyltransferase"/>
    <property type="match status" value="1"/>
</dbReference>
<dbReference type="PANTHER" id="PTHR37323">
    <property type="entry name" value="GCN5-RELATED N-ACETYLTRANSFERASE"/>
    <property type="match status" value="1"/>
</dbReference>
<sequence length="597" mass="67681">MNNEPLEKPYSDLRLAAMAPNTLLGMMLKITGPFWDKLLGISKLRRVYEACELSGLNKQEFSQKLLNGLGVQVSGVNDVLAKVPQRGRCIVVCNHPYGMIEGVIIAHLLTEVRADTKVMANVGLKIFKEIKDYFIFANPLKPKAMINGLAIKQCFRHLENDGLVVIFPAGRVAFFQADKQRIADADWNRLTIKLATKTDSPILPVFISGANSKLFHNMGRIYYRFRLLMLAHEMFKLQAHKIALKTNNLLTIKQLNEFNGTKRMNDFVRLQCYLNDDNYFSPWPEHEQRTSFEAVIPMVDKKAMKRELAQLPEEQHLVNFKSFAVYYGYQQQIPHCVKEITRLREITFRTLDEGSGEACDTDKFDATYMHLFIFDHKNEEIIGAYRIGQTDLLQKNSDVSQLYLAQMFNFGPEFINQQQPCLEMGRSFIIAAHQNSFHGLLLLWKGIGAFVCQNPHYRTLYGTVSLSKLYDPRSVALIDEIMVTDKGGVNAKTPFAGQLHPEVKDFISAAPVVLNELSALVMGIEADGKDVPVLLKQYYKLGAKFHCTGIDVHFNDTPGLLLSVNLPAAPDKLLKLYLGSAKTAYLNYNKRDELNDI</sequence>
<organism evidence="13 15">
    <name type="scientific">Colwellia hornerae</name>
    <dbReference type="NCBI Taxonomy" id="89402"/>
    <lineage>
        <taxon>Bacteria</taxon>
        <taxon>Pseudomonadati</taxon>
        <taxon>Pseudomonadota</taxon>
        <taxon>Gammaproteobacteria</taxon>
        <taxon>Alteromonadales</taxon>
        <taxon>Colwelliaceae</taxon>
        <taxon>Colwellia</taxon>
    </lineage>
</organism>
<dbReference type="RefSeq" id="WP_146801099.1">
    <property type="nucleotide sequence ID" value="NZ_VOLP01000038.1"/>
</dbReference>
<feature type="domain" description="Phospholipid/glycerol acyltransferase" evidence="11">
    <location>
        <begin position="89"/>
        <end position="210"/>
    </location>
</feature>
<evidence type="ECO:0000313" key="13">
    <source>
        <dbReference type="EMBL" id="TWX63075.1"/>
    </source>
</evidence>
<dbReference type="GO" id="GO:0043810">
    <property type="term" value="F:ornithine-acyl [acyl carrier protein] N-acyltransferase activity"/>
    <property type="evidence" value="ECO:0007669"/>
    <property type="project" value="UniProtKB-EC"/>
</dbReference>
<dbReference type="Proteomes" id="UP000321525">
    <property type="component" value="Unassembled WGS sequence"/>
</dbReference>
<comment type="catalytic activity">
    <reaction evidence="10">
        <text>a (3R)-hydroxyacyl-[ACP] + L-ornithine = a lyso-ornithine lipid + holo-[ACP] + H(+)</text>
        <dbReference type="Rhea" id="RHEA:20633"/>
        <dbReference type="Rhea" id="RHEA-COMP:9685"/>
        <dbReference type="Rhea" id="RHEA-COMP:9945"/>
        <dbReference type="ChEBI" id="CHEBI:15378"/>
        <dbReference type="ChEBI" id="CHEBI:46911"/>
        <dbReference type="ChEBI" id="CHEBI:64479"/>
        <dbReference type="ChEBI" id="CHEBI:78827"/>
        <dbReference type="ChEBI" id="CHEBI:138482"/>
        <dbReference type="EC" id="2.3.2.30"/>
    </reaction>
    <physiologicalReaction direction="left-to-right" evidence="10">
        <dbReference type="Rhea" id="RHEA:20634"/>
    </physiologicalReaction>
</comment>
<dbReference type="InterPro" id="IPR052351">
    <property type="entry name" value="Ornithine_N-alpha-AT"/>
</dbReference>
<keyword evidence="4" id="KW-0443">Lipid metabolism</keyword>
<comment type="pathway">
    <text evidence="1">Lipid metabolism.</text>
</comment>
<evidence type="ECO:0000256" key="7">
    <source>
        <dbReference type="ARBA" id="ARBA00039058"/>
    </source>
</evidence>
<dbReference type="Pfam" id="PF13444">
    <property type="entry name" value="Acetyltransf_5"/>
    <property type="match status" value="1"/>
</dbReference>
<dbReference type="OrthoDB" id="1113830at2"/>
<comment type="similarity">
    <text evidence="6">Belongs to the acetyltransferase family. OlsB subfamily.</text>
</comment>
<protein>
    <recommendedName>
        <fullName evidence="8">L-ornithine N(alpha)-acyltransferase</fullName>
        <ecNumber evidence="7">2.3.2.30</ecNumber>
    </recommendedName>
</protein>
<dbReference type="PANTHER" id="PTHR37323:SF1">
    <property type="entry name" value="L-ORNITHINE N(ALPHA)-ACYLTRANSFERASE"/>
    <property type="match status" value="1"/>
</dbReference>
<evidence type="ECO:0000256" key="8">
    <source>
        <dbReference type="ARBA" id="ARBA00039866"/>
    </source>
</evidence>
<evidence type="ECO:0000256" key="10">
    <source>
        <dbReference type="ARBA" id="ARBA00047785"/>
    </source>
</evidence>
<dbReference type="InterPro" id="IPR045746">
    <property type="entry name" value="ACT14924-like_Acyltransf_dom"/>
</dbReference>
<comment type="caution">
    <text evidence="13">The sequence shown here is derived from an EMBL/GenBank/DDBJ whole genome shotgun (WGS) entry which is preliminary data.</text>
</comment>
<dbReference type="AlphaFoldDB" id="A0A5C6Q2E8"/>
<dbReference type="Proteomes" id="UP000321917">
    <property type="component" value="Unassembled WGS sequence"/>
</dbReference>
<reference evidence="13 15" key="1">
    <citation type="submission" date="2019-07" db="EMBL/GenBank/DDBJ databases">
        <title>Genomes of sea-ice associated Colwellia species.</title>
        <authorList>
            <person name="Bowman J.P."/>
        </authorList>
    </citation>
    <scope>NUCLEOTIDE SEQUENCE [LARGE SCALE GENOMIC DNA]</scope>
    <source>
        <strain evidence="12 14">ACAM 607</strain>
        <strain evidence="13 15">IC036</strain>
    </source>
</reference>
<name>A0A5C6Q2E8_9GAMM</name>
<gene>
    <name evidence="12" type="ORF">ESZ26_18125</name>
    <name evidence="13" type="ORF">ESZ27_18065</name>
</gene>
<evidence type="ECO:0000313" key="14">
    <source>
        <dbReference type="Proteomes" id="UP000321525"/>
    </source>
</evidence>
<evidence type="ECO:0000256" key="5">
    <source>
        <dbReference type="ARBA" id="ARBA00023315"/>
    </source>
</evidence>
<evidence type="ECO:0000313" key="12">
    <source>
        <dbReference type="EMBL" id="TWX54298.1"/>
    </source>
</evidence>
<dbReference type="SMART" id="SM00563">
    <property type="entry name" value="PlsC"/>
    <property type="match status" value="1"/>
</dbReference>
<dbReference type="EMBL" id="VOLQ01000055">
    <property type="protein sequence ID" value="TWX63075.1"/>
    <property type="molecule type" value="Genomic_DNA"/>
</dbReference>
<keyword evidence="14" id="KW-1185">Reference proteome</keyword>
<dbReference type="Pfam" id="PF19576">
    <property type="entry name" value="Acyltransf_2"/>
    <property type="match status" value="1"/>
</dbReference>
<dbReference type="GO" id="GO:0006629">
    <property type="term" value="P:lipid metabolic process"/>
    <property type="evidence" value="ECO:0007669"/>
    <property type="project" value="UniProtKB-KW"/>
</dbReference>
<evidence type="ECO:0000256" key="9">
    <source>
        <dbReference type="ARBA" id="ARBA00045724"/>
    </source>
</evidence>
<dbReference type="InterPro" id="IPR002123">
    <property type="entry name" value="Plipid/glycerol_acylTrfase"/>
</dbReference>
<dbReference type="SUPFAM" id="SSF55729">
    <property type="entry name" value="Acyl-CoA N-acyltransferases (Nat)"/>
    <property type="match status" value="1"/>
</dbReference>
<accession>A0A5C6Q2E8</accession>
<comment type="function">
    <text evidence="9">Catalyzes the first step in the biosynthesis of ornithine lipids, which are phosphorus-free membrane lipids. Catalyzes the 3-hydroxyacyl-acyl carrier protein-dependent acylation of ornithine to form lyso-ornithine lipid (LOL).</text>
</comment>
<dbReference type="CDD" id="cd07986">
    <property type="entry name" value="LPLAT_ACT14924-like"/>
    <property type="match status" value="1"/>
</dbReference>
<evidence type="ECO:0000259" key="11">
    <source>
        <dbReference type="SMART" id="SM00563"/>
    </source>
</evidence>
<evidence type="ECO:0000256" key="4">
    <source>
        <dbReference type="ARBA" id="ARBA00023098"/>
    </source>
</evidence>
<dbReference type="EC" id="2.3.2.30" evidence="7"/>
<keyword evidence="2" id="KW-0444">Lipid biosynthesis</keyword>
<evidence type="ECO:0000256" key="1">
    <source>
        <dbReference type="ARBA" id="ARBA00005189"/>
    </source>
</evidence>
<evidence type="ECO:0000313" key="15">
    <source>
        <dbReference type="Proteomes" id="UP000321917"/>
    </source>
</evidence>
<evidence type="ECO:0000256" key="3">
    <source>
        <dbReference type="ARBA" id="ARBA00022679"/>
    </source>
</evidence>
<evidence type="ECO:0000256" key="2">
    <source>
        <dbReference type="ARBA" id="ARBA00022516"/>
    </source>
</evidence>
<evidence type="ECO:0000256" key="6">
    <source>
        <dbReference type="ARBA" id="ARBA00038095"/>
    </source>
</evidence>
<dbReference type="InterPro" id="IPR016181">
    <property type="entry name" value="Acyl_CoA_acyltransferase"/>
</dbReference>
<proteinExistence type="inferred from homology"/>
<keyword evidence="3 13" id="KW-0808">Transferase</keyword>